<sequence>MSMIIVSKFNFIQQKFTNLSDVSIKLGKALAISGFILYIFYILSDHPCCYSSTLFTALRPKDPKYSDPPFITTNLSHVVFGIAGSAKTWRNRRWYVETWWRPNITRGYIFMDIFPRKFLPWPPSSPPFRIYQDTSRYKKYDMHPIPQAIRMTHIILETFNAENEGVRWYVLADDDTVFFINNLADVLARYDHNKYFYIGMNSESHASNVYHSFNMAFGGAGYALSFPLAKALVNNLDVCIKRYPTLYGSDHILQSCVADLGVSLTPEKGFHQVDVHSDISGLLSAHPQSPLVSLHHLDYVNPIFPYKNQYESLNHLMEAAKTDESRLLQQSICYHKTKNWSFSISWGYSVQIYESIFLPSMLQRPLQTFTPWSKYVWPLFLFNTRIPSKNRCKARHFFFFDSVENKSRDYFITSYSRRRPPCSSMGNNSANNVSKIYVLSPTWKHDPIGNRRECCDVMHITGTNTTKIKLRNCLEDEIVP</sequence>
<dbReference type="Pfam" id="PF04646">
    <property type="entry name" value="DUF604"/>
    <property type="match status" value="1"/>
</dbReference>
<dbReference type="EMBL" id="OU503046">
    <property type="protein sequence ID" value="CAI9770864.1"/>
    <property type="molecule type" value="Genomic_DNA"/>
</dbReference>
<organism evidence="1 2">
    <name type="scientific">Fraxinus pennsylvanica</name>
    <dbReference type="NCBI Taxonomy" id="56036"/>
    <lineage>
        <taxon>Eukaryota</taxon>
        <taxon>Viridiplantae</taxon>
        <taxon>Streptophyta</taxon>
        <taxon>Embryophyta</taxon>
        <taxon>Tracheophyta</taxon>
        <taxon>Spermatophyta</taxon>
        <taxon>Magnoliopsida</taxon>
        <taxon>eudicotyledons</taxon>
        <taxon>Gunneridae</taxon>
        <taxon>Pentapetalae</taxon>
        <taxon>asterids</taxon>
        <taxon>lamiids</taxon>
        <taxon>Lamiales</taxon>
        <taxon>Oleaceae</taxon>
        <taxon>Oleeae</taxon>
        <taxon>Fraxinus</taxon>
    </lineage>
</organism>
<dbReference type="AlphaFoldDB" id="A0AAD1ZK55"/>
<dbReference type="Gene3D" id="3.90.550.50">
    <property type="match status" value="1"/>
</dbReference>
<proteinExistence type="predicted"/>
<evidence type="ECO:0000313" key="1">
    <source>
        <dbReference type="EMBL" id="CAI9770864.1"/>
    </source>
</evidence>
<dbReference type="FunFam" id="3.90.550.50:FF:000038">
    <property type="entry name" value="Predicted protein"/>
    <property type="match status" value="1"/>
</dbReference>
<name>A0AAD1ZK55_9LAMI</name>
<dbReference type="InterPro" id="IPR006740">
    <property type="entry name" value="DUF604"/>
</dbReference>
<reference evidence="1" key="1">
    <citation type="submission" date="2023-05" db="EMBL/GenBank/DDBJ databases">
        <authorList>
            <person name="Huff M."/>
        </authorList>
    </citation>
    <scope>NUCLEOTIDE SEQUENCE</scope>
</reference>
<accession>A0AAD1ZK55</accession>
<gene>
    <name evidence="1" type="ORF">FPE_LOCUS18294</name>
</gene>
<protein>
    <submittedName>
        <fullName evidence="1">Uncharacterized protein</fullName>
    </submittedName>
</protein>
<dbReference type="Proteomes" id="UP000834106">
    <property type="component" value="Chromosome 11"/>
</dbReference>
<dbReference type="PANTHER" id="PTHR10811">
    <property type="entry name" value="FRINGE-RELATED"/>
    <property type="match status" value="1"/>
</dbReference>
<evidence type="ECO:0000313" key="2">
    <source>
        <dbReference type="Proteomes" id="UP000834106"/>
    </source>
</evidence>
<keyword evidence="2" id="KW-1185">Reference proteome</keyword>